<dbReference type="Proteomes" id="UP000266042">
    <property type="component" value="Unassembled WGS sequence"/>
</dbReference>
<evidence type="ECO:0000313" key="3">
    <source>
        <dbReference type="EMBL" id="RIE15415.1"/>
    </source>
</evidence>
<feature type="domain" description="HEPN AbiJ-N-terminal" evidence="1">
    <location>
        <begin position="12"/>
        <end position="162"/>
    </location>
</feature>
<dbReference type="EMBL" id="QXIX01000008">
    <property type="protein sequence ID" value="RIE15415.1"/>
    <property type="molecule type" value="Genomic_DNA"/>
</dbReference>
<organism evidence="2 5">
    <name type="scientific">Candidatus Cryosericum hinesii</name>
    <dbReference type="NCBI Taxonomy" id="2290915"/>
    <lineage>
        <taxon>Bacteria</taxon>
        <taxon>Pseudomonadati</taxon>
        <taxon>Caldisericota/Cryosericota group</taxon>
        <taxon>Candidatus Cryosericota</taxon>
        <taxon>Candidatus Cryosericia</taxon>
        <taxon>Candidatus Cryosericales</taxon>
        <taxon>Candidatus Cryosericaceae</taxon>
        <taxon>Candidatus Cryosericum</taxon>
    </lineage>
</organism>
<dbReference type="AlphaFoldDB" id="A0A398D7T7"/>
<gene>
    <name evidence="3" type="ORF">SMC2_00900</name>
    <name evidence="2" type="ORF">SMC3_08955</name>
</gene>
<evidence type="ECO:0000313" key="4">
    <source>
        <dbReference type="Proteomes" id="UP000265724"/>
    </source>
</evidence>
<evidence type="ECO:0000313" key="5">
    <source>
        <dbReference type="Proteomes" id="UP000266042"/>
    </source>
</evidence>
<keyword evidence="4" id="KW-1185">Reference proteome</keyword>
<dbReference type="RefSeq" id="WP_119087642.1">
    <property type="nucleotide sequence ID" value="NZ_QXIV01000036.1"/>
</dbReference>
<sequence length="289" mass="32581">MVDRSEPLRKLPFSQRFGFAPPPTPLALNLVSEILWTDLFNTIVLTCSMGDDKHGENLALDIWMHFLHMPLEQIPRSQSYRVISFGDVVRYVRDIQPPAPDLRVYDLLEFVCSDPHTHSLLQQLHTLANQDFERDFAAVRLIDGLVTPITDEQQRATIEIAMQTPLAGVRTQLHNSLDLMSDHDDPKYGDSIKNSIGAVETLCRKITGENKATLGQALKRIKDTGMQLHPSLERAFGHLYGYTSDESGVRHALMDEGHLELEDARYMLVTCSAFVNYLVVKADKAGIQL</sequence>
<evidence type="ECO:0000313" key="2">
    <source>
        <dbReference type="EMBL" id="RIE11586.1"/>
    </source>
</evidence>
<dbReference type="InterPro" id="IPR049503">
    <property type="entry name" value="AbiJ_NTD4"/>
</dbReference>
<dbReference type="EMBL" id="QXIW01000036">
    <property type="protein sequence ID" value="RIE11586.1"/>
    <property type="molecule type" value="Genomic_DNA"/>
</dbReference>
<comment type="caution">
    <text evidence="2">The sequence shown here is derived from an EMBL/GenBank/DDBJ whole genome shotgun (WGS) entry which is preliminary data.</text>
</comment>
<accession>A0A398D7T7</accession>
<reference evidence="4 5" key="1">
    <citation type="submission" date="2018-09" db="EMBL/GenBank/DDBJ databases">
        <title>Discovery and Ecogenomic Context for Candidatus Cryosericales, a Global Caldiserica Order Active in Thawing Permafrost.</title>
        <authorList>
            <person name="Martinez M.A."/>
            <person name="Woodcroft B.J."/>
            <person name="Ignacio Espinoza J.C."/>
            <person name="Zayed A."/>
            <person name="Singleton C.M."/>
            <person name="Boyd J."/>
            <person name="Li Y.-F."/>
            <person name="Purvine S."/>
            <person name="Maughan H."/>
            <person name="Hodgkins S.B."/>
            <person name="Anderson D."/>
            <person name="Sederholm M."/>
            <person name="Temperton B."/>
            <person name="Saleska S.R."/>
            <person name="Tyson G.W."/>
            <person name="Rich V.I."/>
        </authorList>
    </citation>
    <scope>NUCLEOTIDE SEQUENCE [LARGE SCALE GENOMIC DNA]</scope>
    <source>
        <strain evidence="3 4">SMC2</strain>
        <strain evidence="2 5">SMC3</strain>
    </source>
</reference>
<name>A0A398D7T7_9BACT</name>
<dbReference type="Pfam" id="PF18863">
    <property type="entry name" value="AbiJ_NTD4"/>
    <property type="match status" value="1"/>
</dbReference>
<dbReference type="Proteomes" id="UP000265724">
    <property type="component" value="Unassembled WGS sequence"/>
</dbReference>
<evidence type="ECO:0000259" key="1">
    <source>
        <dbReference type="Pfam" id="PF18863"/>
    </source>
</evidence>
<proteinExistence type="predicted"/>
<protein>
    <recommendedName>
        <fullName evidence="1">HEPN AbiJ-N-terminal domain-containing protein</fullName>
    </recommendedName>
</protein>